<protein>
    <submittedName>
        <fullName evidence="2">BTB/POZ protein</fullName>
    </submittedName>
</protein>
<dbReference type="CDD" id="cd18186">
    <property type="entry name" value="BTB_POZ_ZBTB_KLHL-like"/>
    <property type="match status" value="1"/>
</dbReference>
<dbReference type="EMBL" id="QKYT01000565">
    <property type="protein sequence ID" value="RIA83522.1"/>
    <property type="molecule type" value="Genomic_DNA"/>
</dbReference>
<comment type="caution">
    <text evidence="2">The sequence shown here is derived from an EMBL/GenBank/DDBJ whole genome shotgun (WGS) entry which is preliminary data.</text>
</comment>
<evidence type="ECO:0000259" key="1">
    <source>
        <dbReference type="PROSITE" id="PS50097"/>
    </source>
</evidence>
<evidence type="ECO:0000313" key="2">
    <source>
        <dbReference type="EMBL" id="RIA83522.1"/>
    </source>
</evidence>
<dbReference type="SUPFAM" id="SSF54695">
    <property type="entry name" value="POZ domain"/>
    <property type="match status" value="1"/>
</dbReference>
<dbReference type="OrthoDB" id="2374172at2759"/>
<dbReference type="Proteomes" id="UP000265703">
    <property type="component" value="Unassembled WGS sequence"/>
</dbReference>
<dbReference type="AlphaFoldDB" id="A0A397SDE9"/>
<feature type="domain" description="BTB" evidence="1">
    <location>
        <begin position="23"/>
        <end position="98"/>
    </location>
</feature>
<reference evidence="2 3" key="1">
    <citation type="submission" date="2018-06" db="EMBL/GenBank/DDBJ databases">
        <title>Comparative genomics reveals the genomic features of Rhizophagus irregularis, R. cerebriforme, R. diaphanum and Gigaspora rosea, and their symbiotic lifestyle signature.</title>
        <authorList>
            <person name="Morin E."/>
            <person name="San Clemente H."/>
            <person name="Chen E.C.H."/>
            <person name="De La Providencia I."/>
            <person name="Hainaut M."/>
            <person name="Kuo A."/>
            <person name="Kohler A."/>
            <person name="Murat C."/>
            <person name="Tang N."/>
            <person name="Roy S."/>
            <person name="Loubradou J."/>
            <person name="Henrissat B."/>
            <person name="Grigoriev I.V."/>
            <person name="Corradi N."/>
            <person name="Roux C."/>
            <person name="Martin F.M."/>
        </authorList>
    </citation>
    <scope>NUCLEOTIDE SEQUENCE [LARGE SCALE GENOMIC DNA]</scope>
    <source>
        <strain evidence="2 3">DAOM 227022</strain>
    </source>
</reference>
<proteinExistence type="predicted"/>
<dbReference type="Gene3D" id="3.30.710.10">
    <property type="entry name" value="Potassium Channel Kv1.1, Chain A"/>
    <property type="match status" value="1"/>
</dbReference>
<dbReference type="InterPro" id="IPR000210">
    <property type="entry name" value="BTB/POZ_dom"/>
</dbReference>
<accession>A0A397SDE9</accession>
<dbReference type="PANTHER" id="PTHR45774:SF3">
    <property type="entry name" value="BTB (POZ) DOMAIN-CONTAINING 2B-RELATED"/>
    <property type="match status" value="1"/>
</dbReference>
<gene>
    <name evidence="2" type="ORF">C1645_833708</name>
</gene>
<evidence type="ECO:0000313" key="3">
    <source>
        <dbReference type="Proteomes" id="UP000265703"/>
    </source>
</evidence>
<dbReference type="Pfam" id="PF00651">
    <property type="entry name" value="BTB"/>
    <property type="match status" value="1"/>
</dbReference>
<dbReference type="PROSITE" id="PS50097">
    <property type="entry name" value="BTB"/>
    <property type="match status" value="1"/>
</dbReference>
<dbReference type="InterPro" id="IPR011333">
    <property type="entry name" value="SKP1/BTB/POZ_sf"/>
</dbReference>
<dbReference type="Gene3D" id="1.25.40.420">
    <property type="match status" value="1"/>
</dbReference>
<organism evidence="2 3">
    <name type="scientific">Glomus cerebriforme</name>
    <dbReference type="NCBI Taxonomy" id="658196"/>
    <lineage>
        <taxon>Eukaryota</taxon>
        <taxon>Fungi</taxon>
        <taxon>Fungi incertae sedis</taxon>
        <taxon>Mucoromycota</taxon>
        <taxon>Glomeromycotina</taxon>
        <taxon>Glomeromycetes</taxon>
        <taxon>Glomerales</taxon>
        <taxon>Glomeraceae</taxon>
        <taxon>Glomus</taxon>
    </lineage>
</organism>
<dbReference type="STRING" id="658196.A0A397SDE9"/>
<dbReference type="PANTHER" id="PTHR45774">
    <property type="entry name" value="BTB/POZ DOMAIN-CONTAINING"/>
    <property type="match status" value="1"/>
</dbReference>
<dbReference type="SMART" id="SM00225">
    <property type="entry name" value="BTB"/>
    <property type="match status" value="1"/>
</dbReference>
<name>A0A397SDE9_9GLOM</name>
<sequence length="321" mass="38298">MSFNFGTDLLKVFGHLLKTELDYNVVIYIGEEPDIKEFHAHHIILRCRSEYFNDIISYDDIEKQDVNGNYIIKIPNIVPQAFDVILRYLYTGRVNFTNKTKTELLNIMIASDELNLEQLAKLSEDFIIERYHQFLRNDLVEIFQLTYDRKSLVKLQQFCLEIICFEPKILFNSDKFINLPAPLLKIILKRDDLNLTGIEIWENLIKWGLTQERKFDQDVFEWNQDDINAFKRILNRFIPLVRFYEISSEDYLNKVKPYEEILSEELRVNFHKIPGYKRTFNIYRRKYSIYISSILRASQFNKSRKHLPCDALGNILNARSL</sequence>
<keyword evidence="3" id="KW-1185">Reference proteome</keyword>